<dbReference type="PANTHER" id="PTHR24208">
    <property type="entry name" value="LIM/HOMEOBOX PROTEIN LHX"/>
    <property type="match status" value="1"/>
</dbReference>
<gene>
    <name evidence="15" type="ORF">EGR_03016</name>
</gene>
<evidence type="ECO:0000256" key="3">
    <source>
        <dbReference type="ARBA" id="ARBA00022737"/>
    </source>
</evidence>
<keyword evidence="4 10" id="KW-0862">Zinc</keyword>
<dbReference type="GO" id="GO:0046872">
    <property type="term" value="F:metal ion binding"/>
    <property type="evidence" value="ECO:0007669"/>
    <property type="project" value="UniProtKB-KW"/>
</dbReference>
<evidence type="ECO:0000256" key="11">
    <source>
        <dbReference type="RuleBase" id="RU000682"/>
    </source>
</evidence>
<evidence type="ECO:0000256" key="4">
    <source>
        <dbReference type="ARBA" id="ARBA00022833"/>
    </source>
</evidence>
<feature type="domain" description="LIM zinc-binding" evidence="13">
    <location>
        <begin position="30"/>
        <end position="92"/>
    </location>
</feature>
<feature type="domain" description="Homeobox" evidence="14">
    <location>
        <begin position="202"/>
        <end position="262"/>
    </location>
</feature>
<evidence type="ECO:0000256" key="9">
    <source>
        <dbReference type="PROSITE-ProRule" id="PRU00108"/>
    </source>
</evidence>
<evidence type="ECO:0000256" key="6">
    <source>
        <dbReference type="ARBA" id="ARBA00023125"/>
    </source>
</evidence>
<dbReference type="PROSITE" id="PS50023">
    <property type="entry name" value="LIM_DOMAIN_2"/>
    <property type="match status" value="1"/>
</dbReference>
<feature type="DNA-binding region" description="Homeobox" evidence="9">
    <location>
        <begin position="204"/>
        <end position="263"/>
    </location>
</feature>
<evidence type="ECO:0000313" key="15">
    <source>
        <dbReference type="EMBL" id="EUB62264.1"/>
    </source>
</evidence>
<dbReference type="STRING" id="6210.W6V750"/>
<evidence type="ECO:0000256" key="7">
    <source>
        <dbReference type="ARBA" id="ARBA00023155"/>
    </source>
</evidence>
<evidence type="ECO:0000259" key="14">
    <source>
        <dbReference type="PROSITE" id="PS50071"/>
    </source>
</evidence>
<dbReference type="RefSeq" id="XP_024353460.1">
    <property type="nucleotide sequence ID" value="XM_024492265.1"/>
</dbReference>
<evidence type="ECO:0000256" key="1">
    <source>
        <dbReference type="ARBA" id="ARBA00004123"/>
    </source>
</evidence>
<dbReference type="OrthoDB" id="10068367at2759"/>
<keyword evidence="8 9" id="KW-0539">Nucleus</keyword>
<dbReference type="SMART" id="SM00389">
    <property type="entry name" value="HOX"/>
    <property type="match status" value="1"/>
</dbReference>
<dbReference type="Gene3D" id="2.10.110.10">
    <property type="entry name" value="Cysteine Rich Protein"/>
    <property type="match status" value="1"/>
</dbReference>
<dbReference type="GeneID" id="36338731"/>
<dbReference type="KEGG" id="egl:EGR_03016"/>
<dbReference type="AlphaFoldDB" id="W6V750"/>
<organism evidence="15 16">
    <name type="scientific">Echinococcus granulosus</name>
    <name type="common">Hydatid tapeworm</name>
    <dbReference type="NCBI Taxonomy" id="6210"/>
    <lineage>
        <taxon>Eukaryota</taxon>
        <taxon>Metazoa</taxon>
        <taxon>Spiralia</taxon>
        <taxon>Lophotrochozoa</taxon>
        <taxon>Platyhelminthes</taxon>
        <taxon>Cestoda</taxon>
        <taxon>Eucestoda</taxon>
        <taxon>Cyclophyllidea</taxon>
        <taxon>Taeniidae</taxon>
        <taxon>Echinococcus</taxon>
        <taxon>Echinococcus granulosus group</taxon>
    </lineage>
</organism>
<feature type="region of interest" description="Disordered" evidence="12">
    <location>
        <begin position="172"/>
        <end position="210"/>
    </location>
</feature>
<evidence type="ECO:0000256" key="12">
    <source>
        <dbReference type="SAM" id="MobiDB-lite"/>
    </source>
</evidence>
<evidence type="ECO:0000259" key="13">
    <source>
        <dbReference type="PROSITE" id="PS50023"/>
    </source>
</evidence>
<feature type="compositionally biased region" description="Polar residues" evidence="12">
    <location>
        <begin position="263"/>
        <end position="280"/>
    </location>
</feature>
<dbReference type="PROSITE" id="PS00478">
    <property type="entry name" value="LIM_DOMAIN_1"/>
    <property type="match status" value="1"/>
</dbReference>
<feature type="compositionally biased region" description="Polar residues" evidence="12">
    <location>
        <begin position="95"/>
        <end position="107"/>
    </location>
</feature>
<dbReference type="FunFam" id="1.10.10.60:FF:000027">
    <property type="entry name" value="LIM/homeobox protein Lhx9"/>
    <property type="match status" value="1"/>
</dbReference>
<feature type="compositionally biased region" description="Polar residues" evidence="12">
    <location>
        <begin position="134"/>
        <end position="147"/>
    </location>
</feature>
<dbReference type="InterPro" id="IPR001781">
    <property type="entry name" value="Znf_LIM"/>
</dbReference>
<evidence type="ECO:0000256" key="8">
    <source>
        <dbReference type="ARBA" id="ARBA00023242"/>
    </source>
</evidence>
<dbReference type="SMART" id="SM00132">
    <property type="entry name" value="LIM"/>
    <property type="match status" value="1"/>
</dbReference>
<evidence type="ECO:0000256" key="10">
    <source>
        <dbReference type="PROSITE-ProRule" id="PRU00125"/>
    </source>
</evidence>
<dbReference type="PANTHER" id="PTHR24208:SF127">
    <property type="entry name" value="LIM_HOMEOBOX PROTEIN AWH"/>
    <property type="match status" value="1"/>
</dbReference>
<name>W6V750_ECHGR</name>
<comment type="subcellular location">
    <subcellularLocation>
        <location evidence="1 9 11">Nucleus</location>
    </subcellularLocation>
</comment>
<dbReference type="GO" id="GO:0000981">
    <property type="term" value="F:DNA-binding transcription factor activity, RNA polymerase II-specific"/>
    <property type="evidence" value="ECO:0007669"/>
    <property type="project" value="TreeGrafter"/>
</dbReference>
<protein>
    <submittedName>
        <fullName evidence="15">LIM/homeobox protein Lhx9</fullName>
    </submittedName>
</protein>
<dbReference type="Pfam" id="PF00046">
    <property type="entry name" value="Homeodomain"/>
    <property type="match status" value="1"/>
</dbReference>
<dbReference type="CTD" id="36338731"/>
<dbReference type="EMBL" id="APAU02000014">
    <property type="protein sequence ID" value="EUB62264.1"/>
    <property type="molecule type" value="Genomic_DNA"/>
</dbReference>
<feature type="region of interest" description="Disordered" evidence="12">
    <location>
        <begin position="258"/>
        <end position="327"/>
    </location>
</feature>
<reference evidence="15 16" key="1">
    <citation type="journal article" date="2013" name="Nat. Genet.">
        <title>The genome of the hydatid tapeworm Echinococcus granulosus.</title>
        <authorList>
            <person name="Zheng H."/>
            <person name="Zhang W."/>
            <person name="Zhang L."/>
            <person name="Zhang Z."/>
            <person name="Li J."/>
            <person name="Lu G."/>
            <person name="Zhu Y."/>
            <person name="Wang Y."/>
            <person name="Huang Y."/>
            <person name="Liu J."/>
            <person name="Kang H."/>
            <person name="Chen J."/>
            <person name="Wang L."/>
            <person name="Chen A."/>
            <person name="Yu S."/>
            <person name="Gao Z."/>
            <person name="Jin L."/>
            <person name="Gu W."/>
            <person name="Wang Z."/>
            <person name="Zhao L."/>
            <person name="Shi B."/>
            <person name="Wen H."/>
            <person name="Lin R."/>
            <person name="Jones M.K."/>
            <person name="Brejova B."/>
            <person name="Vinar T."/>
            <person name="Zhao G."/>
            <person name="McManus D.P."/>
            <person name="Chen Z."/>
            <person name="Zhou Y."/>
            <person name="Wang S."/>
        </authorList>
    </citation>
    <scope>NUCLEOTIDE SEQUENCE [LARGE SCALE GENOMIC DNA]</scope>
</reference>
<dbReference type="CDD" id="cd00086">
    <property type="entry name" value="homeodomain"/>
    <property type="match status" value="1"/>
</dbReference>
<keyword evidence="2 10" id="KW-0479">Metal-binding</keyword>
<dbReference type="GO" id="GO:0000977">
    <property type="term" value="F:RNA polymerase II transcription regulatory region sequence-specific DNA binding"/>
    <property type="evidence" value="ECO:0007669"/>
    <property type="project" value="TreeGrafter"/>
</dbReference>
<dbReference type="Gene3D" id="1.10.10.60">
    <property type="entry name" value="Homeodomain-like"/>
    <property type="match status" value="1"/>
</dbReference>
<keyword evidence="6 9" id="KW-0238">DNA-binding</keyword>
<dbReference type="InterPro" id="IPR050453">
    <property type="entry name" value="LIM_Homeobox_TF"/>
</dbReference>
<dbReference type="OMA" id="EVFCAWH"/>
<keyword evidence="5 10" id="KW-0440">LIM domain</keyword>
<evidence type="ECO:0000256" key="2">
    <source>
        <dbReference type="ARBA" id="ARBA00022723"/>
    </source>
</evidence>
<proteinExistence type="predicted"/>
<dbReference type="Pfam" id="PF00412">
    <property type="entry name" value="LIM"/>
    <property type="match status" value="1"/>
</dbReference>
<evidence type="ECO:0000313" key="16">
    <source>
        <dbReference type="Proteomes" id="UP000019149"/>
    </source>
</evidence>
<keyword evidence="7 9" id="KW-0371">Homeobox</keyword>
<comment type="caution">
    <text evidence="15">The sequence shown here is derived from an EMBL/GenBank/DDBJ whole genome shotgun (WGS) entry which is preliminary data.</text>
</comment>
<dbReference type="Proteomes" id="UP000019149">
    <property type="component" value="Unassembled WGS sequence"/>
</dbReference>
<dbReference type="GO" id="GO:0030182">
    <property type="term" value="P:neuron differentiation"/>
    <property type="evidence" value="ECO:0007669"/>
    <property type="project" value="TreeGrafter"/>
</dbReference>
<feature type="region of interest" description="Disordered" evidence="12">
    <location>
        <begin position="93"/>
        <end position="147"/>
    </location>
</feature>
<feature type="compositionally biased region" description="Low complexity" evidence="12">
    <location>
        <begin position="307"/>
        <end position="324"/>
    </location>
</feature>
<accession>W6V750</accession>
<dbReference type="InterPro" id="IPR001356">
    <property type="entry name" value="HD"/>
</dbReference>
<dbReference type="SUPFAM" id="SSF46689">
    <property type="entry name" value="Homeodomain-like"/>
    <property type="match status" value="1"/>
</dbReference>
<sequence>MSLVCVALGAASSWTNLTEDVGLTVTSEMTHCAKCKVRMPQGSLVQRIFDCVFHLDCFTCARCNWRLQFGEYVAFAKGEVFCAWHLRPLPPPASVQPQSELPETSWSDPGRTNVDSIENPLIEEFFDGDDKSSQSKPNSMGRTSSGSELAFEEVTVFDENGKIPATTLRSFTHQSHGHQGHALQQQQRPSSRSTSASSGPQQRSKRVRTSFTPQQIAVLQASFKTVSNPDGQELERIAQATSLTKRVTQVWFQNARARKKKNVQNSMQHQQPSPRAQSVGVQGEVTEAFIPNPPLTGTGDQMAGNDSEVLVSSPPSPQLTSTLEEATLGPYFSKGPCL</sequence>
<dbReference type="PROSITE" id="PS50071">
    <property type="entry name" value="HOMEOBOX_2"/>
    <property type="match status" value="1"/>
</dbReference>
<keyword evidence="3" id="KW-0677">Repeat</keyword>
<feature type="compositionally biased region" description="Low complexity" evidence="12">
    <location>
        <begin position="180"/>
        <end position="202"/>
    </location>
</feature>
<keyword evidence="16" id="KW-1185">Reference proteome</keyword>
<evidence type="ECO:0000256" key="5">
    <source>
        <dbReference type="ARBA" id="ARBA00023038"/>
    </source>
</evidence>
<dbReference type="InterPro" id="IPR009057">
    <property type="entry name" value="Homeodomain-like_sf"/>
</dbReference>
<dbReference type="GO" id="GO:0005634">
    <property type="term" value="C:nucleus"/>
    <property type="evidence" value="ECO:0007669"/>
    <property type="project" value="UniProtKB-SubCell"/>
</dbReference>